<evidence type="ECO:0000256" key="1">
    <source>
        <dbReference type="SAM" id="MobiDB-lite"/>
    </source>
</evidence>
<dbReference type="EMBL" id="JACHBW010000010">
    <property type="protein sequence ID" value="MBB6103786.1"/>
    <property type="molecule type" value="Genomic_DNA"/>
</dbReference>
<comment type="caution">
    <text evidence="2">The sequence shown here is derived from an EMBL/GenBank/DDBJ whole genome shotgun (WGS) entry which is preliminary data.</text>
</comment>
<keyword evidence="3" id="KW-1185">Reference proteome</keyword>
<protein>
    <submittedName>
        <fullName evidence="2">Uncharacterized protein</fullName>
    </submittedName>
</protein>
<evidence type="ECO:0000313" key="2">
    <source>
        <dbReference type="EMBL" id="MBB6103786.1"/>
    </source>
</evidence>
<feature type="region of interest" description="Disordered" evidence="1">
    <location>
        <begin position="46"/>
        <end position="74"/>
    </location>
</feature>
<dbReference type="RefSeq" id="WP_183725462.1">
    <property type="nucleotide sequence ID" value="NZ_JACHBW010000010.1"/>
</dbReference>
<organism evidence="2 3">
    <name type="scientific">Paraburkholderia bannensis</name>
    <dbReference type="NCBI Taxonomy" id="765414"/>
    <lineage>
        <taxon>Bacteria</taxon>
        <taxon>Pseudomonadati</taxon>
        <taxon>Pseudomonadota</taxon>
        <taxon>Betaproteobacteria</taxon>
        <taxon>Burkholderiales</taxon>
        <taxon>Burkholderiaceae</taxon>
        <taxon>Paraburkholderia</taxon>
    </lineage>
</organism>
<dbReference type="AlphaFoldDB" id="A0A7W9TYK4"/>
<evidence type="ECO:0000313" key="3">
    <source>
        <dbReference type="Proteomes" id="UP000571554"/>
    </source>
</evidence>
<proteinExistence type="predicted"/>
<dbReference type="Proteomes" id="UP000571554">
    <property type="component" value="Unassembled WGS sequence"/>
</dbReference>
<gene>
    <name evidence="2" type="ORF">F4827_003641</name>
</gene>
<reference evidence="2 3" key="1">
    <citation type="submission" date="2020-08" db="EMBL/GenBank/DDBJ databases">
        <title>Above-ground endophytic microbial communities from plants in different locations in the United States.</title>
        <authorList>
            <person name="Frank C."/>
        </authorList>
    </citation>
    <scope>NUCLEOTIDE SEQUENCE [LARGE SCALE GENOMIC DNA]</scope>
    <source>
        <strain evidence="2 3">WP4_2_2</strain>
    </source>
</reference>
<accession>A0A7W9TYK4</accession>
<name>A0A7W9TYK4_9BURK</name>
<sequence length="74" mass="8426">MRARLAVELGRFVQQYGCKAHRGLLNPNDRRYDKKVEKAMRALRPDELSDLLSGDGDETGQPAMECPIEIDENH</sequence>